<protein>
    <submittedName>
        <fullName evidence="6">Aldehyde dehydrogenase family protein</fullName>
    </submittedName>
</protein>
<dbReference type="EMBL" id="CP090642">
    <property type="protein sequence ID" value="WFN22311.1"/>
    <property type="molecule type" value="Genomic_DNA"/>
</dbReference>
<evidence type="ECO:0000313" key="11">
    <source>
        <dbReference type="Proteomes" id="UP001220209"/>
    </source>
</evidence>
<evidence type="ECO:0000256" key="2">
    <source>
        <dbReference type="ARBA" id="ARBA00023002"/>
    </source>
</evidence>
<dbReference type="Pfam" id="PF00171">
    <property type="entry name" value="Aldedh"/>
    <property type="match status" value="1"/>
</dbReference>
<reference evidence="7 10" key="2">
    <citation type="submission" date="2021-03" db="EMBL/GenBank/DDBJ databases">
        <title>Clinical course, treatment and visual outcome of an outbreak of Burkholderia contaminans endophthalmitis following cataract surgery.</title>
        <authorList>
            <person name="Lind C."/>
            <person name="Olsen K."/>
            <person name="Angelsen N.K."/>
            <person name="Krefting E.A."/>
            <person name="Fossen K."/>
            <person name="Gravningen K."/>
            <person name="Depoorter E."/>
            <person name="Vandamme P."/>
            <person name="Bertelsen G."/>
        </authorList>
    </citation>
    <scope>NUCLEOTIDE SEQUENCE [LARGE SCALE GENOMIC DNA]</scope>
    <source>
        <strain evidence="7 10">51242556</strain>
    </source>
</reference>
<evidence type="ECO:0000313" key="7">
    <source>
        <dbReference type="EMBL" id="MBO1833354.1"/>
    </source>
</evidence>
<dbReference type="Gene3D" id="3.40.309.10">
    <property type="entry name" value="Aldehyde Dehydrogenase, Chain A, domain 2"/>
    <property type="match status" value="1"/>
</dbReference>
<dbReference type="EMBL" id="JAGEMX010000011">
    <property type="protein sequence ID" value="MBO1833354.1"/>
    <property type="molecule type" value="Genomic_DNA"/>
</dbReference>
<dbReference type="Proteomes" id="UP001220209">
    <property type="component" value="Chromosome 3"/>
</dbReference>
<dbReference type="Proteomes" id="UP000611459">
    <property type="component" value="Unassembled WGS sequence"/>
</dbReference>
<feature type="active site" evidence="3">
    <location>
        <position position="252"/>
    </location>
</feature>
<dbReference type="OrthoDB" id="6187633at2"/>
<dbReference type="FunFam" id="3.40.605.10:FF:000007">
    <property type="entry name" value="NAD/NADP-dependent betaine aldehyde dehydrogenase"/>
    <property type="match status" value="1"/>
</dbReference>
<comment type="similarity">
    <text evidence="1 4">Belongs to the aldehyde dehydrogenase family.</text>
</comment>
<dbReference type="GeneID" id="93194617"/>
<keyword evidence="2 4" id="KW-0560">Oxidoreductase</keyword>
<organism evidence="6 9">
    <name type="scientific">Burkholderia contaminans</name>
    <dbReference type="NCBI Taxonomy" id="488447"/>
    <lineage>
        <taxon>Bacteria</taxon>
        <taxon>Pseudomonadati</taxon>
        <taxon>Pseudomonadota</taxon>
        <taxon>Betaproteobacteria</taxon>
        <taxon>Burkholderiales</taxon>
        <taxon>Burkholderiaceae</taxon>
        <taxon>Burkholderia</taxon>
        <taxon>Burkholderia cepacia complex</taxon>
    </lineage>
</organism>
<dbReference type="PROSITE" id="PS00687">
    <property type="entry name" value="ALDEHYDE_DEHYDR_GLU"/>
    <property type="match status" value="1"/>
</dbReference>
<evidence type="ECO:0000313" key="9">
    <source>
        <dbReference type="Proteomes" id="UP000611459"/>
    </source>
</evidence>
<dbReference type="RefSeq" id="WP_039353305.1">
    <property type="nucleotide sequence ID" value="NZ_AP018359.1"/>
</dbReference>
<dbReference type="CDD" id="cd07138">
    <property type="entry name" value="ALDH_CddD_SSP0762"/>
    <property type="match status" value="1"/>
</dbReference>
<evidence type="ECO:0000313" key="8">
    <source>
        <dbReference type="EMBL" id="WFN22311.1"/>
    </source>
</evidence>
<keyword evidence="10" id="KW-1185">Reference proteome</keyword>
<dbReference type="SUPFAM" id="SSF53720">
    <property type="entry name" value="ALDH-like"/>
    <property type="match status" value="1"/>
</dbReference>
<sequence>MPIFEADHLRKAFIGGRWVEPVNGGVEHDIINPATGEVSGVLLFSDEADVNLAAEAARDAFAAFSNTPLVERLKLLERVIGAYTERLQDMADAITLEMGAPMDAISRPLQAALGLWHLHTTLEVAKQYPFERTQGTSRIVKEPVGVCGLITPWNWPMNQVMCKVAPALVAGCTIVLKPSQNAPYSAIVLAEILEKAGVPPGVFNLVQGAGQRLGRAIASSPLFDMVSLTGSTSAGVEVAQAAATTIKRVTLELGGKSANIILDSENFQQGVTHGVLQMMANSGQTCTAPSRMLVPAHRLEEAEQIAVAACAQVVVGDPHDPGTTMGPMANQRQHRKVQEMIQTGIDEGAVLLSGGLGNPAGLERGYYVKPTVFSRVNNRMTIATEEIFGPVLVIIPYRDESDAVAIANDSPYGLSGYVYGDSIEQAERVARKLRTGMVHLNGASVDIAAPFGGYKQSGNGREWGYAGIEEFLETKSMFGAVPGAVS</sequence>
<evidence type="ECO:0000313" key="6">
    <source>
        <dbReference type="EMBL" id="MBK1932739.1"/>
    </source>
</evidence>
<dbReference type="InterPro" id="IPR016162">
    <property type="entry name" value="Ald_DH_N"/>
</dbReference>
<dbReference type="InterPro" id="IPR016161">
    <property type="entry name" value="Ald_DH/histidinol_DH"/>
</dbReference>
<dbReference type="GO" id="GO:0016620">
    <property type="term" value="F:oxidoreductase activity, acting on the aldehyde or oxo group of donors, NAD or NADP as acceptor"/>
    <property type="evidence" value="ECO:0007669"/>
    <property type="project" value="InterPro"/>
</dbReference>
<evidence type="ECO:0000256" key="3">
    <source>
        <dbReference type="PROSITE-ProRule" id="PRU10007"/>
    </source>
</evidence>
<gene>
    <name evidence="7" type="ORF">J4M89_28590</name>
    <name evidence="6" type="ORF">JIN94_22900</name>
    <name evidence="8" type="ORF">LXE91_37095</name>
</gene>
<dbReference type="AlphaFoldDB" id="A0A1E3FJP9"/>
<dbReference type="Gene3D" id="3.40.605.10">
    <property type="entry name" value="Aldehyde Dehydrogenase, Chain A, domain 1"/>
    <property type="match status" value="1"/>
</dbReference>
<reference evidence="8 11" key="3">
    <citation type="submission" date="2021-12" db="EMBL/GenBank/DDBJ databases">
        <title>Genomic and phenotypic characterization of three Burkholderia contaminans isolates recovered from different sources.</title>
        <authorList>
            <person name="Lopez De Volder A."/>
            <person name="Fan Y."/>
            <person name="Nunvar J."/>
            <person name="Herrera T."/>
            <person name="Timp W."/>
            <person name="Degrossi J."/>
        </authorList>
    </citation>
    <scope>NUCLEOTIDE SEQUENCE [LARGE SCALE GENOMIC DNA]</scope>
    <source>
        <strain evidence="8 11">LMG 23361</strain>
    </source>
</reference>
<dbReference type="InterPro" id="IPR015590">
    <property type="entry name" value="Aldehyde_DH_dom"/>
</dbReference>
<proteinExistence type="inferred from homology"/>
<dbReference type="InterPro" id="IPR016163">
    <property type="entry name" value="Ald_DH_C"/>
</dbReference>
<evidence type="ECO:0000313" key="10">
    <source>
        <dbReference type="Proteomes" id="UP000664048"/>
    </source>
</evidence>
<dbReference type="Proteomes" id="UP000664048">
    <property type="component" value="Unassembled WGS sequence"/>
</dbReference>
<accession>A0A1E3FJP9</accession>
<evidence type="ECO:0000259" key="5">
    <source>
        <dbReference type="Pfam" id="PF00171"/>
    </source>
</evidence>
<dbReference type="PANTHER" id="PTHR42804:SF1">
    <property type="entry name" value="ALDEHYDE DEHYDROGENASE-RELATED"/>
    <property type="match status" value="1"/>
</dbReference>
<feature type="domain" description="Aldehyde dehydrogenase" evidence="5">
    <location>
        <begin position="27"/>
        <end position="476"/>
    </location>
</feature>
<reference evidence="6" key="1">
    <citation type="submission" date="2021-01" db="EMBL/GenBank/DDBJ databases">
        <title>Outbreak of Burkholderia contaminns endophthalmitis traced to a clinical ventilation system.</title>
        <authorList>
            <person name="Lipuma J."/>
            <person name="Spilker T."/>
            <person name="Kratholm J."/>
        </authorList>
    </citation>
    <scope>NUCLEOTIDE SEQUENCE</scope>
    <source>
        <strain evidence="6">HI4954</strain>
    </source>
</reference>
<dbReference type="PANTHER" id="PTHR42804">
    <property type="entry name" value="ALDEHYDE DEHYDROGENASE"/>
    <property type="match status" value="1"/>
</dbReference>
<evidence type="ECO:0000256" key="4">
    <source>
        <dbReference type="RuleBase" id="RU003345"/>
    </source>
</evidence>
<dbReference type="InterPro" id="IPR029510">
    <property type="entry name" value="Ald_DH_CS_GLU"/>
</dbReference>
<dbReference type="EMBL" id="JAENIB010000010">
    <property type="protein sequence ID" value="MBK1932739.1"/>
    <property type="molecule type" value="Genomic_DNA"/>
</dbReference>
<name>A0A1E3FJP9_9BURK</name>
<evidence type="ECO:0000256" key="1">
    <source>
        <dbReference type="ARBA" id="ARBA00009986"/>
    </source>
</evidence>